<dbReference type="RefSeq" id="WP_090049859.1">
    <property type="nucleotide sequence ID" value="NZ_FNCC01000006.1"/>
</dbReference>
<protein>
    <recommendedName>
        <fullName evidence="2">DUF4082 domain-containing protein</fullName>
    </recommendedName>
</protein>
<dbReference type="SUPFAM" id="SSF81296">
    <property type="entry name" value="E set domains"/>
    <property type="match status" value="1"/>
</dbReference>
<proteinExistence type="predicted"/>
<reference evidence="4" key="1">
    <citation type="submission" date="2016-10" db="EMBL/GenBank/DDBJ databases">
        <authorList>
            <person name="Varghese N."/>
            <person name="Submissions S."/>
        </authorList>
    </citation>
    <scope>NUCLEOTIDE SEQUENCE [LARGE SCALE GENOMIC DNA]</scope>
    <source>
        <strain evidence="4">CGMCC 4.3506</strain>
    </source>
</reference>
<evidence type="ECO:0000313" key="3">
    <source>
        <dbReference type="EMBL" id="SDG21946.1"/>
    </source>
</evidence>
<feature type="domain" description="DUF4082" evidence="2">
    <location>
        <begin position="135"/>
        <end position="270"/>
    </location>
</feature>
<gene>
    <name evidence="3" type="ORF">SAMN05216553_106236</name>
</gene>
<dbReference type="AlphaFoldDB" id="A0A1G7SFV3"/>
<feature type="signal peptide" evidence="1">
    <location>
        <begin position="1"/>
        <end position="21"/>
    </location>
</feature>
<dbReference type="Proteomes" id="UP000199623">
    <property type="component" value="Unassembled WGS sequence"/>
</dbReference>
<dbReference type="InterPro" id="IPR014756">
    <property type="entry name" value="Ig_E-set"/>
</dbReference>
<keyword evidence="4" id="KW-1185">Reference proteome</keyword>
<evidence type="ECO:0000313" key="4">
    <source>
        <dbReference type="Proteomes" id="UP000199623"/>
    </source>
</evidence>
<dbReference type="OrthoDB" id="3694607at2"/>
<organism evidence="3 4">
    <name type="scientific">Lentzea fradiae</name>
    <dbReference type="NCBI Taxonomy" id="200378"/>
    <lineage>
        <taxon>Bacteria</taxon>
        <taxon>Bacillati</taxon>
        <taxon>Actinomycetota</taxon>
        <taxon>Actinomycetes</taxon>
        <taxon>Pseudonocardiales</taxon>
        <taxon>Pseudonocardiaceae</taxon>
        <taxon>Lentzea</taxon>
    </lineage>
</organism>
<keyword evidence="1" id="KW-0732">Signal</keyword>
<name>A0A1G7SFV3_9PSEU</name>
<dbReference type="InterPro" id="IPR025141">
    <property type="entry name" value="DUF4082"/>
</dbReference>
<evidence type="ECO:0000259" key="2">
    <source>
        <dbReference type="Pfam" id="PF13313"/>
    </source>
</evidence>
<dbReference type="Pfam" id="PF13313">
    <property type="entry name" value="DUF4082"/>
    <property type="match status" value="1"/>
</dbReference>
<evidence type="ECO:0000256" key="1">
    <source>
        <dbReference type="SAM" id="SignalP"/>
    </source>
</evidence>
<feature type="chain" id="PRO_5011529026" description="DUF4082 domain-containing protein" evidence="1">
    <location>
        <begin position="22"/>
        <end position="276"/>
    </location>
</feature>
<dbReference type="STRING" id="200378.SAMN05216553_106236"/>
<dbReference type="EMBL" id="FNCC01000006">
    <property type="protein sequence ID" value="SDG21946.1"/>
    <property type="molecule type" value="Genomic_DNA"/>
</dbReference>
<accession>A0A1G7SFV3</accession>
<dbReference type="Gene3D" id="2.60.40.650">
    <property type="match status" value="1"/>
</dbReference>
<sequence>MRRLAALLLALALASPVPALAADAPVATILSPTADASVPLNEPLLVVGGAVNGESGGITGVSFSTDSGTNWSPATTQGERWSVTLWPSVPGPLTILARAHTASTTGPATASRTLHVGGTTVPPLSGETPLFLHETPSTSIDDADTEAVELGVRTTVDRPGSLTGVVIRRGTYTGPVTAHVWSSNGTLLAAQEAPGAAHSQRIDFTTPVPVAPGAEYVVSYYTPSGGYRATENYFTGNVVQTPFTLPPNAGVYRYGGGFPSDTWFGSNYWVQPVFTP</sequence>